<dbReference type="AlphaFoldDB" id="A0A9W8APA8"/>
<dbReference type="GO" id="GO:0008270">
    <property type="term" value="F:zinc ion binding"/>
    <property type="evidence" value="ECO:0007669"/>
    <property type="project" value="UniProtKB-KW"/>
</dbReference>
<dbReference type="Proteomes" id="UP001150925">
    <property type="component" value="Unassembled WGS sequence"/>
</dbReference>
<dbReference type="InterPro" id="IPR036875">
    <property type="entry name" value="Znf_CCHC_sf"/>
</dbReference>
<dbReference type="EMBL" id="JANBPY010002586">
    <property type="protein sequence ID" value="KAJ1954401.1"/>
    <property type="molecule type" value="Genomic_DNA"/>
</dbReference>
<feature type="compositionally biased region" description="Gly residues" evidence="3">
    <location>
        <begin position="160"/>
        <end position="175"/>
    </location>
</feature>
<dbReference type="InterPro" id="IPR050907">
    <property type="entry name" value="SRSF"/>
</dbReference>
<evidence type="ECO:0000256" key="3">
    <source>
        <dbReference type="SAM" id="MobiDB-lite"/>
    </source>
</evidence>
<dbReference type="PROSITE" id="PS50102">
    <property type="entry name" value="RRM"/>
    <property type="match status" value="1"/>
</dbReference>
<feature type="compositionally biased region" description="Basic and acidic residues" evidence="3">
    <location>
        <begin position="177"/>
        <end position="192"/>
    </location>
</feature>
<dbReference type="SUPFAM" id="SSF57756">
    <property type="entry name" value="Retrovirus zinc finger-like domains"/>
    <property type="match status" value="1"/>
</dbReference>
<dbReference type="Gene3D" id="4.10.60.10">
    <property type="entry name" value="Zinc finger, CCHC-type"/>
    <property type="match status" value="1"/>
</dbReference>
<dbReference type="InterPro" id="IPR012677">
    <property type="entry name" value="Nucleotide-bd_a/b_plait_sf"/>
</dbReference>
<evidence type="ECO:0000259" key="5">
    <source>
        <dbReference type="PROSITE" id="PS50158"/>
    </source>
</evidence>
<evidence type="ECO:0000256" key="1">
    <source>
        <dbReference type="PROSITE-ProRule" id="PRU00047"/>
    </source>
</evidence>
<dbReference type="InterPro" id="IPR035979">
    <property type="entry name" value="RBD_domain_sf"/>
</dbReference>
<dbReference type="Pfam" id="PF00098">
    <property type="entry name" value="zf-CCHC"/>
    <property type="match status" value="1"/>
</dbReference>
<keyword evidence="1" id="KW-0479">Metal-binding</keyword>
<dbReference type="InterPro" id="IPR001878">
    <property type="entry name" value="Znf_CCHC"/>
</dbReference>
<dbReference type="SMART" id="SM00360">
    <property type="entry name" value="RRM"/>
    <property type="match status" value="1"/>
</dbReference>
<dbReference type="PROSITE" id="PS50158">
    <property type="entry name" value="ZF_CCHC"/>
    <property type="match status" value="1"/>
</dbReference>
<proteinExistence type="predicted"/>
<feature type="region of interest" description="Disordered" evidence="3">
    <location>
        <begin position="155"/>
        <end position="192"/>
    </location>
</feature>
<keyword evidence="1" id="KW-0862">Zinc</keyword>
<dbReference type="GO" id="GO:0003723">
    <property type="term" value="F:RNA binding"/>
    <property type="evidence" value="ECO:0007669"/>
    <property type="project" value="UniProtKB-UniRule"/>
</dbReference>
<feature type="domain" description="RRM" evidence="4">
    <location>
        <begin position="5"/>
        <end position="135"/>
    </location>
</feature>
<organism evidence="6 7">
    <name type="scientific">Dispira parvispora</name>
    <dbReference type="NCBI Taxonomy" id="1520584"/>
    <lineage>
        <taxon>Eukaryota</taxon>
        <taxon>Fungi</taxon>
        <taxon>Fungi incertae sedis</taxon>
        <taxon>Zoopagomycota</taxon>
        <taxon>Kickxellomycotina</taxon>
        <taxon>Dimargaritomycetes</taxon>
        <taxon>Dimargaritales</taxon>
        <taxon>Dimargaritaceae</taxon>
        <taxon>Dispira</taxon>
    </lineage>
</organism>
<feature type="non-terminal residue" evidence="6">
    <location>
        <position position="1"/>
    </location>
</feature>
<evidence type="ECO:0000313" key="7">
    <source>
        <dbReference type="Proteomes" id="UP001150925"/>
    </source>
</evidence>
<reference evidence="6" key="1">
    <citation type="submission" date="2022-07" db="EMBL/GenBank/DDBJ databases">
        <title>Phylogenomic reconstructions and comparative analyses of Kickxellomycotina fungi.</title>
        <authorList>
            <person name="Reynolds N.K."/>
            <person name="Stajich J.E."/>
            <person name="Barry K."/>
            <person name="Grigoriev I.V."/>
            <person name="Crous P."/>
            <person name="Smith M.E."/>
        </authorList>
    </citation>
    <scope>NUCLEOTIDE SEQUENCE</scope>
    <source>
        <strain evidence="6">RSA 1196</strain>
    </source>
</reference>
<evidence type="ECO:0000256" key="2">
    <source>
        <dbReference type="PROSITE-ProRule" id="PRU00176"/>
    </source>
</evidence>
<feature type="domain" description="CCHC-type" evidence="5">
    <location>
        <begin position="145"/>
        <end position="159"/>
    </location>
</feature>
<sequence>MAVGSTLYIGRLSHRTNPSELEDLCRKQGKVVRCDIKSNDWLVETVDNVGFARAHPNLTSIYPRCAPRHYDWNYFNTCVFIPGVHVYLQLLLVCYDELDFAFVEYEDSRDAEDAQRALDGYRLGSTDLQVEFAKHGKREDDGSGCYRCGRRGHFQRECPMGGGGRGRGGGGGGGSFDSRRGRDHYEPRRDDR</sequence>
<comment type="caution">
    <text evidence="6">The sequence shown here is derived from an EMBL/GenBank/DDBJ whole genome shotgun (WGS) entry which is preliminary data.</text>
</comment>
<dbReference type="Pfam" id="PF00076">
    <property type="entry name" value="RRM_1"/>
    <property type="match status" value="2"/>
</dbReference>
<dbReference type="OrthoDB" id="1099063at2759"/>
<accession>A0A9W8APA8</accession>
<dbReference type="PANTHER" id="PTHR23147">
    <property type="entry name" value="SERINE/ARGININE RICH SPLICING FACTOR"/>
    <property type="match status" value="1"/>
</dbReference>
<gene>
    <name evidence="6" type="primary">SRSF1</name>
    <name evidence="6" type="ORF">IWQ62_005766</name>
</gene>
<dbReference type="InterPro" id="IPR000504">
    <property type="entry name" value="RRM_dom"/>
</dbReference>
<keyword evidence="7" id="KW-1185">Reference proteome</keyword>
<dbReference type="Gene3D" id="3.30.70.330">
    <property type="match status" value="1"/>
</dbReference>
<keyword evidence="1" id="KW-0863">Zinc-finger</keyword>
<dbReference type="SUPFAM" id="SSF54928">
    <property type="entry name" value="RNA-binding domain, RBD"/>
    <property type="match status" value="1"/>
</dbReference>
<name>A0A9W8APA8_9FUNG</name>
<evidence type="ECO:0000259" key="4">
    <source>
        <dbReference type="PROSITE" id="PS50102"/>
    </source>
</evidence>
<keyword evidence="2" id="KW-0694">RNA-binding</keyword>
<dbReference type="SMART" id="SM00343">
    <property type="entry name" value="ZnF_C2HC"/>
    <property type="match status" value="1"/>
</dbReference>
<protein>
    <submittedName>
        <fullName evidence="6">Serine/arginine-rich splicing factor 1</fullName>
    </submittedName>
</protein>
<evidence type="ECO:0000313" key="6">
    <source>
        <dbReference type="EMBL" id="KAJ1954401.1"/>
    </source>
</evidence>